<organism evidence="1 2">
    <name type="scientific">Hymenobacter duratus</name>
    <dbReference type="NCBI Taxonomy" id="2771356"/>
    <lineage>
        <taxon>Bacteria</taxon>
        <taxon>Pseudomonadati</taxon>
        <taxon>Bacteroidota</taxon>
        <taxon>Cytophagia</taxon>
        <taxon>Cytophagales</taxon>
        <taxon>Hymenobacteraceae</taxon>
        <taxon>Hymenobacter</taxon>
    </lineage>
</organism>
<proteinExistence type="predicted"/>
<evidence type="ECO:0000313" key="1">
    <source>
        <dbReference type="EMBL" id="MBD2716707.1"/>
    </source>
</evidence>
<gene>
    <name evidence="1" type="ORF">IC231_16790</name>
</gene>
<evidence type="ECO:0000313" key="2">
    <source>
        <dbReference type="Proteomes" id="UP000642468"/>
    </source>
</evidence>
<dbReference type="EMBL" id="JACWZZ010000004">
    <property type="protein sequence ID" value="MBD2716707.1"/>
    <property type="molecule type" value="Genomic_DNA"/>
</dbReference>
<reference evidence="1 2" key="1">
    <citation type="submission" date="2020-09" db="EMBL/GenBank/DDBJ databases">
        <authorList>
            <person name="Kim M.K."/>
        </authorList>
    </citation>
    <scope>NUCLEOTIDE SEQUENCE [LARGE SCALE GENOMIC DNA]</scope>
    <source>
        <strain evidence="1 2">BT646</strain>
    </source>
</reference>
<evidence type="ECO:0008006" key="3">
    <source>
        <dbReference type="Google" id="ProtNLM"/>
    </source>
</evidence>
<comment type="caution">
    <text evidence="1">The sequence shown here is derived from an EMBL/GenBank/DDBJ whole genome shotgun (WGS) entry which is preliminary data.</text>
</comment>
<protein>
    <recommendedName>
        <fullName evidence="3">Restriction endonuclease</fullName>
    </recommendedName>
</protein>
<name>A0ABR8JIM0_9BACT</name>
<keyword evidence="2" id="KW-1185">Reference proteome</keyword>
<dbReference type="RefSeq" id="WP_190785653.1">
    <property type="nucleotide sequence ID" value="NZ_JACWZZ010000004.1"/>
</dbReference>
<accession>A0ABR8JIM0</accession>
<sequence length="205" mass="22774">MKNYNGRLTELRRKLNYHLTKLTGVDKDFYAALTQDDLLELKSAVADINNVLTFKATIAAAQWLGTHFQLNETAIQEVMDTVDGAKPNSNGFDIHINTPAIVAEVKSIVPVSNGMKFGQNQSDSIINDIRKLIIGKKSVPGTDAYIKILFILDLVERTDNAIKKLMESRNFKVSVAALGKEVCLLEDTAPVALDVNKVYIKRVRI</sequence>
<dbReference type="Proteomes" id="UP000642468">
    <property type="component" value="Unassembled WGS sequence"/>
</dbReference>